<evidence type="ECO:0000313" key="2">
    <source>
        <dbReference type="EMBL" id="KAF4704900.1"/>
    </source>
</evidence>
<keyword evidence="1" id="KW-1133">Transmembrane helix</keyword>
<accession>A0A7J6QBC0</accession>
<gene>
    <name evidence="2" type="ORF">FOZ62_018344</name>
</gene>
<reference evidence="2 3" key="1">
    <citation type="submission" date="2020-04" db="EMBL/GenBank/DDBJ databases">
        <title>Perkinsus olseni comparative genomics.</title>
        <authorList>
            <person name="Bogema D.R."/>
        </authorList>
    </citation>
    <scope>NUCLEOTIDE SEQUENCE [LARGE SCALE GENOMIC DNA]</scope>
    <source>
        <strain evidence="2">ATCC PRA-205</strain>
    </source>
</reference>
<evidence type="ECO:0000256" key="1">
    <source>
        <dbReference type="SAM" id="Phobius"/>
    </source>
</evidence>
<protein>
    <submittedName>
        <fullName evidence="2">Uncharacterized protein</fullName>
    </submittedName>
</protein>
<proteinExistence type="predicted"/>
<organism evidence="2 3">
    <name type="scientific">Perkinsus olseni</name>
    <name type="common">Perkinsus atlanticus</name>
    <dbReference type="NCBI Taxonomy" id="32597"/>
    <lineage>
        <taxon>Eukaryota</taxon>
        <taxon>Sar</taxon>
        <taxon>Alveolata</taxon>
        <taxon>Perkinsozoa</taxon>
        <taxon>Perkinsea</taxon>
        <taxon>Perkinsida</taxon>
        <taxon>Perkinsidae</taxon>
        <taxon>Perkinsus</taxon>
    </lineage>
</organism>
<dbReference type="Proteomes" id="UP000574390">
    <property type="component" value="Unassembled WGS sequence"/>
</dbReference>
<name>A0A7J6QBC0_PEROL</name>
<evidence type="ECO:0000313" key="3">
    <source>
        <dbReference type="Proteomes" id="UP000574390"/>
    </source>
</evidence>
<feature type="transmembrane region" description="Helical" evidence="1">
    <location>
        <begin position="41"/>
        <end position="62"/>
    </location>
</feature>
<sequence>MGRLVRRLGGLGDKLRLCADDVSGEETSMNRLYKHMDGSEVAFTCLVCGIAMWVQWIVYEILKMNKFCRQLYCQHLWHPKEIERNRTLQPGDRPPKIWPFPTVAG</sequence>
<comment type="caution">
    <text evidence="2">The sequence shown here is derived from an EMBL/GenBank/DDBJ whole genome shotgun (WGS) entry which is preliminary data.</text>
</comment>
<dbReference type="EMBL" id="JABANM010031257">
    <property type="protein sequence ID" value="KAF4704900.1"/>
    <property type="molecule type" value="Genomic_DNA"/>
</dbReference>
<dbReference type="AlphaFoldDB" id="A0A7J6QBC0"/>
<keyword evidence="1" id="KW-0812">Transmembrane</keyword>
<keyword evidence="1" id="KW-0472">Membrane</keyword>